<dbReference type="AlphaFoldDB" id="W4KNH6"/>
<dbReference type="GeneID" id="20677217"/>
<feature type="compositionally biased region" description="Basic and acidic residues" evidence="1">
    <location>
        <begin position="55"/>
        <end position="68"/>
    </location>
</feature>
<dbReference type="RefSeq" id="XP_009540610.1">
    <property type="nucleotide sequence ID" value="XM_009542315.1"/>
</dbReference>
<feature type="region of interest" description="Disordered" evidence="1">
    <location>
        <begin position="52"/>
        <end position="75"/>
    </location>
</feature>
<dbReference type="PANTHER" id="PTHR40630">
    <property type="entry name" value="POSSIBLE DNA-BINDING PROTEIN"/>
    <property type="match status" value="1"/>
</dbReference>
<dbReference type="Pfam" id="PF11338">
    <property type="entry name" value="DUF3140"/>
    <property type="match status" value="1"/>
</dbReference>
<dbReference type="Proteomes" id="UP000030671">
    <property type="component" value="Unassembled WGS sequence"/>
</dbReference>
<evidence type="ECO:0000313" key="2">
    <source>
        <dbReference type="EMBL" id="ETW86606.1"/>
    </source>
</evidence>
<dbReference type="InterPro" id="IPR021487">
    <property type="entry name" value="DUF3140"/>
</dbReference>
<evidence type="ECO:0000256" key="1">
    <source>
        <dbReference type="SAM" id="MobiDB-lite"/>
    </source>
</evidence>
<dbReference type="OrthoDB" id="2131339at2759"/>
<protein>
    <submittedName>
        <fullName evidence="2">Uncharacterized protein</fullName>
    </submittedName>
</protein>
<proteinExistence type="predicted"/>
<dbReference type="EMBL" id="KI925454">
    <property type="protein sequence ID" value="ETW86606.1"/>
    <property type="molecule type" value="Genomic_DNA"/>
</dbReference>
<organism evidence="2 3">
    <name type="scientific">Heterobasidion irregulare (strain TC 32-1)</name>
    <dbReference type="NCBI Taxonomy" id="747525"/>
    <lineage>
        <taxon>Eukaryota</taxon>
        <taxon>Fungi</taxon>
        <taxon>Dikarya</taxon>
        <taxon>Basidiomycota</taxon>
        <taxon>Agaricomycotina</taxon>
        <taxon>Agaricomycetes</taxon>
        <taxon>Russulales</taxon>
        <taxon>Bondarzewiaceae</taxon>
        <taxon>Heterobasidion</taxon>
        <taxon>Heterobasidion annosum species complex</taxon>
    </lineage>
</organism>
<dbReference type="HOGENOM" id="CLU_150609_0_0_1"/>
<reference evidence="2 3" key="1">
    <citation type="journal article" date="2012" name="New Phytol.">
        <title>Insight into trade-off between wood decay and parasitism from the genome of a fungal forest pathogen.</title>
        <authorList>
            <person name="Olson A."/>
            <person name="Aerts A."/>
            <person name="Asiegbu F."/>
            <person name="Belbahri L."/>
            <person name="Bouzid O."/>
            <person name="Broberg A."/>
            <person name="Canback B."/>
            <person name="Coutinho P.M."/>
            <person name="Cullen D."/>
            <person name="Dalman K."/>
            <person name="Deflorio G."/>
            <person name="van Diepen L.T."/>
            <person name="Dunand C."/>
            <person name="Duplessis S."/>
            <person name="Durling M."/>
            <person name="Gonthier P."/>
            <person name="Grimwood J."/>
            <person name="Fossdal C.G."/>
            <person name="Hansson D."/>
            <person name="Henrissat B."/>
            <person name="Hietala A."/>
            <person name="Himmelstrand K."/>
            <person name="Hoffmeister D."/>
            <person name="Hogberg N."/>
            <person name="James T.Y."/>
            <person name="Karlsson M."/>
            <person name="Kohler A."/>
            <person name="Kues U."/>
            <person name="Lee Y.H."/>
            <person name="Lin Y.C."/>
            <person name="Lind M."/>
            <person name="Lindquist E."/>
            <person name="Lombard V."/>
            <person name="Lucas S."/>
            <person name="Lunden K."/>
            <person name="Morin E."/>
            <person name="Murat C."/>
            <person name="Park J."/>
            <person name="Raffaello T."/>
            <person name="Rouze P."/>
            <person name="Salamov A."/>
            <person name="Schmutz J."/>
            <person name="Solheim H."/>
            <person name="Stahlberg J."/>
            <person name="Velez H."/>
            <person name="de Vries R.P."/>
            <person name="Wiebenga A."/>
            <person name="Woodward S."/>
            <person name="Yakovlev I."/>
            <person name="Garbelotto M."/>
            <person name="Martin F."/>
            <person name="Grigoriev I.V."/>
            <person name="Stenlid J."/>
        </authorList>
    </citation>
    <scope>NUCLEOTIDE SEQUENCE [LARGE SCALE GENOMIC DNA]</scope>
    <source>
        <strain evidence="2 3">TC 32-1</strain>
    </source>
</reference>
<dbReference type="InParanoid" id="W4KNH6"/>
<accession>W4KNH6</accession>
<keyword evidence="3" id="KW-1185">Reference proteome</keyword>
<dbReference type="KEGG" id="hir:HETIRDRAFT_468227"/>
<sequence>MSPSDADVLATFRARVNMSADELAAWLDDPESAHAGTGVGLDSGRRILAILRKNPKGDPKGYDEEDVKHMRKVVA</sequence>
<evidence type="ECO:0000313" key="3">
    <source>
        <dbReference type="Proteomes" id="UP000030671"/>
    </source>
</evidence>
<gene>
    <name evidence="2" type="ORF">HETIRDRAFT_468227</name>
</gene>
<dbReference type="PANTHER" id="PTHR40630:SF1">
    <property type="entry name" value="DNA-BINDING PROTEIN"/>
    <property type="match status" value="1"/>
</dbReference>
<name>W4KNH6_HETIT</name>